<dbReference type="CDD" id="cd00093">
    <property type="entry name" value="HTH_XRE"/>
    <property type="match status" value="1"/>
</dbReference>
<dbReference type="Gene3D" id="1.10.260.40">
    <property type="entry name" value="lambda repressor-like DNA-binding domains"/>
    <property type="match status" value="1"/>
</dbReference>
<dbReference type="Proteomes" id="UP000192042">
    <property type="component" value="Chromosome I"/>
</dbReference>
<evidence type="ECO:0000259" key="2">
    <source>
        <dbReference type="PROSITE" id="PS50943"/>
    </source>
</evidence>
<name>A0A1W1IAH6_9BACT</name>
<dbReference type="KEGG" id="nja:NSJP_3833"/>
<evidence type="ECO:0000313" key="4">
    <source>
        <dbReference type="Proteomes" id="UP000192042"/>
    </source>
</evidence>
<dbReference type="InterPro" id="IPR010982">
    <property type="entry name" value="Lambda_DNA-bd_dom_sf"/>
</dbReference>
<keyword evidence="4" id="KW-1185">Reference proteome</keyword>
<reference evidence="3 4" key="1">
    <citation type="submission" date="2017-03" db="EMBL/GenBank/DDBJ databases">
        <authorList>
            <person name="Afonso C.L."/>
            <person name="Miller P.J."/>
            <person name="Scott M.A."/>
            <person name="Spackman E."/>
            <person name="Goraichik I."/>
            <person name="Dimitrov K.M."/>
            <person name="Suarez D.L."/>
            <person name="Swayne D.E."/>
        </authorList>
    </citation>
    <scope>NUCLEOTIDE SEQUENCE [LARGE SCALE GENOMIC DNA]</scope>
    <source>
        <strain evidence="3">Genome sequencing of Nitrospira japonica strain NJ11</strain>
    </source>
</reference>
<proteinExistence type="predicted"/>
<dbReference type="EMBL" id="LT828648">
    <property type="protein sequence ID" value="SLM50000.1"/>
    <property type="molecule type" value="Genomic_DNA"/>
</dbReference>
<dbReference type="InterPro" id="IPR001387">
    <property type="entry name" value="Cro/C1-type_HTH"/>
</dbReference>
<dbReference type="SMART" id="SM00530">
    <property type="entry name" value="HTH_XRE"/>
    <property type="match status" value="1"/>
</dbReference>
<feature type="domain" description="HTH cro/C1-type" evidence="2">
    <location>
        <begin position="25"/>
        <end position="79"/>
    </location>
</feature>
<sequence>MAQRVRLREPVRFSMIRRMGVGAYIQAWRLSRGHSIEALATEAQITSYTLEKIETEEVDPGTSTLEALAGALKIPAAWLFTHPTSFQHLFADDEGVEIPSGPDPVTERILTGSRMDRSLFILLTALIQSAEPKLLRAAEMSLRSLVKQSKQATVPWQNRPSGHFEPPSD</sequence>
<evidence type="ECO:0000256" key="1">
    <source>
        <dbReference type="SAM" id="MobiDB-lite"/>
    </source>
</evidence>
<evidence type="ECO:0000313" key="3">
    <source>
        <dbReference type="EMBL" id="SLM50000.1"/>
    </source>
</evidence>
<dbReference type="GO" id="GO:0003677">
    <property type="term" value="F:DNA binding"/>
    <property type="evidence" value="ECO:0007669"/>
    <property type="project" value="InterPro"/>
</dbReference>
<organism evidence="3 4">
    <name type="scientific">Nitrospira japonica</name>
    <dbReference type="NCBI Taxonomy" id="1325564"/>
    <lineage>
        <taxon>Bacteria</taxon>
        <taxon>Pseudomonadati</taxon>
        <taxon>Nitrospirota</taxon>
        <taxon>Nitrospiria</taxon>
        <taxon>Nitrospirales</taxon>
        <taxon>Nitrospiraceae</taxon>
        <taxon>Nitrospira</taxon>
    </lineage>
</organism>
<accession>A0A1W1IAH6</accession>
<dbReference type="STRING" id="1325564.NSJP_3833"/>
<feature type="region of interest" description="Disordered" evidence="1">
    <location>
        <begin position="149"/>
        <end position="169"/>
    </location>
</feature>
<feature type="compositionally biased region" description="Polar residues" evidence="1">
    <location>
        <begin position="149"/>
        <end position="160"/>
    </location>
</feature>
<dbReference type="AlphaFoldDB" id="A0A1W1IAH6"/>
<dbReference type="PROSITE" id="PS50943">
    <property type="entry name" value="HTH_CROC1"/>
    <property type="match status" value="1"/>
</dbReference>
<gene>
    <name evidence="3" type="ORF">NSJP_3833</name>
</gene>
<dbReference type="Pfam" id="PF01381">
    <property type="entry name" value="HTH_3"/>
    <property type="match status" value="1"/>
</dbReference>
<protein>
    <recommendedName>
        <fullName evidence="2">HTH cro/C1-type domain-containing protein</fullName>
    </recommendedName>
</protein>
<dbReference type="SUPFAM" id="SSF47413">
    <property type="entry name" value="lambda repressor-like DNA-binding domains"/>
    <property type="match status" value="1"/>
</dbReference>